<keyword evidence="4" id="KW-0663">Pyridoxal phosphate</keyword>
<evidence type="ECO:0000256" key="3">
    <source>
        <dbReference type="ARBA" id="ARBA00022723"/>
    </source>
</evidence>
<dbReference type="InterPro" id="IPR015422">
    <property type="entry name" value="PyrdxlP-dep_Trfase_small"/>
</dbReference>
<dbReference type="InterPro" id="IPR002048">
    <property type="entry name" value="EF_hand_dom"/>
</dbReference>
<dbReference type="PANTHER" id="PTHR11601">
    <property type="entry name" value="CYSTEINE DESULFURYLASE FAMILY MEMBER"/>
    <property type="match status" value="1"/>
</dbReference>
<evidence type="ECO:0000256" key="1">
    <source>
        <dbReference type="ARBA" id="ARBA00001933"/>
    </source>
</evidence>
<dbReference type="GO" id="GO:0005509">
    <property type="term" value="F:calcium ion binding"/>
    <property type="evidence" value="ECO:0007669"/>
    <property type="project" value="InterPro"/>
</dbReference>
<feature type="domain" description="EF-hand" evidence="8">
    <location>
        <begin position="118"/>
        <end position="141"/>
    </location>
</feature>
<gene>
    <name evidence="9" type="ORF">HMPREF3180_00197</name>
</gene>
<evidence type="ECO:0000256" key="4">
    <source>
        <dbReference type="ARBA" id="ARBA00022898"/>
    </source>
</evidence>
<dbReference type="Gene3D" id="3.40.640.10">
    <property type="entry name" value="Type I PLP-dependent aspartate aminotransferase-like (Major domain)"/>
    <property type="match status" value="1"/>
</dbReference>
<dbReference type="OrthoDB" id="9808002at2"/>
<dbReference type="PROSITE" id="PS50222">
    <property type="entry name" value="EF_HAND_2"/>
    <property type="match status" value="1"/>
</dbReference>
<organism evidence="9 10">
    <name type="scientific">Leptotrichia wadei</name>
    <dbReference type="NCBI Taxonomy" id="157687"/>
    <lineage>
        <taxon>Bacteria</taxon>
        <taxon>Fusobacteriati</taxon>
        <taxon>Fusobacteriota</taxon>
        <taxon>Fusobacteriia</taxon>
        <taxon>Fusobacteriales</taxon>
        <taxon>Leptotrichiaceae</taxon>
        <taxon>Leptotrichia</taxon>
    </lineage>
</organism>
<evidence type="ECO:0000256" key="2">
    <source>
        <dbReference type="ARBA" id="ARBA00006490"/>
    </source>
</evidence>
<protein>
    <submittedName>
        <fullName evidence="9">Putative cysteine desulfurase</fullName>
    </submittedName>
</protein>
<comment type="similarity">
    <text evidence="2">Belongs to the class-V pyridoxal-phosphate-dependent aminotransferase family. NifS/IscS subfamily.</text>
</comment>
<dbReference type="InterPro" id="IPR016454">
    <property type="entry name" value="Cysteine_dSase"/>
</dbReference>
<dbReference type="Gene3D" id="1.10.260.50">
    <property type="match status" value="1"/>
</dbReference>
<evidence type="ECO:0000313" key="10">
    <source>
        <dbReference type="Proteomes" id="UP000070483"/>
    </source>
</evidence>
<evidence type="ECO:0000256" key="7">
    <source>
        <dbReference type="RuleBase" id="RU004504"/>
    </source>
</evidence>
<dbReference type="InterPro" id="IPR015421">
    <property type="entry name" value="PyrdxlP-dep_Trfase_major"/>
</dbReference>
<keyword evidence="3" id="KW-0479">Metal-binding</keyword>
<comment type="cofactor">
    <cofactor evidence="1 7">
        <name>pyridoxal 5'-phosphate</name>
        <dbReference type="ChEBI" id="CHEBI:597326"/>
    </cofactor>
</comment>
<keyword evidence="10" id="KW-1185">Reference proteome</keyword>
<keyword evidence="6" id="KW-0411">Iron-sulfur</keyword>
<evidence type="ECO:0000259" key="8">
    <source>
        <dbReference type="PROSITE" id="PS50222"/>
    </source>
</evidence>
<sequence length="382" mass="42853">MIYLDNSASTKPYKEVIDVLVQTMEENYANADAIHDFSHKILLKIKKARKIVADYLKVEADRIYFTAGGGDGNNLLLQGIINANSRIKKHLITTKIEHPSVYEVFRHYENAGFEVDYLDVDKDGYIDLKQLEDLVREDTILVSVGAVNSETGAIQDLDKISKIIRNKNKDTYFHTDFVQGFGCTNIKFDKISVDAITVSGHKIHAPKGIGAIYVNKRVKIADVVFGSNAENGIVKRTMPTELILAFAKAVEILSKEDKKDMKYSQNIKKMLADKICEEIIDIKLNSSLDPEKSSPKVLNVSFKGTKGEVLTHFLGMYQIYVSTGSACSSKKGNSRILEVMGLNQSELDGAIRFSFSSENTVEQIDEVVKRLKESVERIRKTR</sequence>
<dbReference type="Gene3D" id="3.90.1150.10">
    <property type="entry name" value="Aspartate Aminotransferase, domain 1"/>
    <property type="match status" value="1"/>
</dbReference>
<dbReference type="PIRSF" id="PIRSF005572">
    <property type="entry name" value="NifS"/>
    <property type="match status" value="1"/>
</dbReference>
<name>A0A134AQM2_9FUSO</name>
<proteinExistence type="inferred from homology"/>
<dbReference type="PANTHER" id="PTHR11601:SF50">
    <property type="entry name" value="CYSTEINE DESULFURASE ISCS 2-RELATED"/>
    <property type="match status" value="1"/>
</dbReference>
<dbReference type="STRING" id="157687.HMPREF3180_00197"/>
<dbReference type="SUPFAM" id="SSF53383">
    <property type="entry name" value="PLP-dependent transferases"/>
    <property type="match status" value="1"/>
</dbReference>
<dbReference type="AlphaFoldDB" id="A0A134AQM2"/>
<evidence type="ECO:0000256" key="5">
    <source>
        <dbReference type="ARBA" id="ARBA00023004"/>
    </source>
</evidence>
<dbReference type="GO" id="GO:0051536">
    <property type="term" value="F:iron-sulfur cluster binding"/>
    <property type="evidence" value="ECO:0007669"/>
    <property type="project" value="UniProtKB-KW"/>
</dbReference>
<dbReference type="InterPro" id="IPR000192">
    <property type="entry name" value="Aminotrans_V_dom"/>
</dbReference>
<dbReference type="PATRIC" id="fig|157687.3.peg.200"/>
<dbReference type="InterPro" id="IPR020578">
    <property type="entry name" value="Aminotrans_V_PyrdxlP_BS"/>
</dbReference>
<evidence type="ECO:0000256" key="6">
    <source>
        <dbReference type="ARBA" id="ARBA00023014"/>
    </source>
</evidence>
<dbReference type="PROSITE" id="PS00595">
    <property type="entry name" value="AA_TRANSFER_CLASS_5"/>
    <property type="match status" value="1"/>
</dbReference>
<comment type="caution">
    <text evidence="9">The sequence shown here is derived from an EMBL/GenBank/DDBJ whole genome shotgun (WGS) entry which is preliminary data.</text>
</comment>
<dbReference type="InterPro" id="IPR015424">
    <property type="entry name" value="PyrdxlP-dep_Trfase"/>
</dbReference>
<evidence type="ECO:0000313" key="9">
    <source>
        <dbReference type="EMBL" id="KXB69986.1"/>
    </source>
</evidence>
<dbReference type="Proteomes" id="UP000070483">
    <property type="component" value="Unassembled WGS sequence"/>
</dbReference>
<dbReference type="Pfam" id="PF00266">
    <property type="entry name" value="Aminotran_5"/>
    <property type="match status" value="1"/>
</dbReference>
<accession>A0A134AQM2</accession>
<keyword evidence="5" id="KW-0408">Iron</keyword>
<dbReference type="RefSeq" id="WP_060917270.1">
    <property type="nucleotide sequence ID" value="NZ_KQ960003.1"/>
</dbReference>
<dbReference type="EMBL" id="LSDD01000009">
    <property type="protein sequence ID" value="KXB69986.1"/>
    <property type="molecule type" value="Genomic_DNA"/>
</dbReference>
<reference evidence="10" key="1">
    <citation type="submission" date="2016-01" db="EMBL/GenBank/DDBJ databases">
        <authorList>
            <person name="Mitreva M."/>
            <person name="Pepin K.H."/>
            <person name="Mihindukulasuriya K.A."/>
            <person name="Fulton R."/>
            <person name="Fronick C."/>
            <person name="O'Laughlin M."/>
            <person name="Miner T."/>
            <person name="Herter B."/>
            <person name="Rosa B.A."/>
            <person name="Cordes M."/>
            <person name="Tomlinson C."/>
            <person name="Wollam A."/>
            <person name="Palsikar V.B."/>
            <person name="Mardis E.R."/>
            <person name="Wilson R.K."/>
        </authorList>
    </citation>
    <scope>NUCLEOTIDE SEQUENCE [LARGE SCALE GENOMIC DNA]</scope>
    <source>
        <strain evidence="10">KA00185</strain>
    </source>
</reference>